<sequence>MTTTALRSGLRRLNTNTTALRSGLIGQENVIPKIMTTARRSGLRNLAVSTSRQNNLKAKVQQYQNKPKYRHSGRIPERTLQSAVPQLKNHARGQKSHKEWAVGVFHTKNHILRHQTKLDQSRVGERRADYSSRQQNLSRDHPDNPTKGPLGRCVQNQASINAHRVFIPADLTQTVSRCRLAHSPHAFQRNCSDFAARYTRPNSIRMSSPYLIRSTLRSNHPDTADGTFLASGVSRAESRKELKKPTNKA</sequence>
<comment type="caution">
    <text evidence="2">The sequence shown here is derived from an EMBL/GenBank/DDBJ whole genome shotgun (WGS) entry which is preliminary data.</text>
</comment>
<evidence type="ECO:0000313" key="2">
    <source>
        <dbReference type="EMBL" id="KAI1708809.1"/>
    </source>
</evidence>
<proteinExistence type="predicted"/>
<dbReference type="Proteomes" id="UP001201812">
    <property type="component" value="Unassembled WGS sequence"/>
</dbReference>
<feature type="compositionally biased region" description="Basic and acidic residues" evidence="1">
    <location>
        <begin position="116"/>
        <end position="130"/>
    </location>
</feature>
<keyword evidence="3" id="KW-1185">Reference proteome</keyword>
<evidence type="ECO:0000313" key="3">
    <source>
        <dbReference type="Proteomes" id="UP001201812"/>
    </source>
</evidence>
<accession>A0AAD4QY06</accession>
<feature type="compositionally biased region" description="Basic and acidic residues" evidence="1">
    <location>
        <begin position="236"/>
        <end position="249"/>
    </location>
</feature>
<dbReference type="EMBL" id="JAKKPZ010000033">
    <property type="protein sequence ID" value="KAI1708809.1"/>
    <property type="molecule type" value="Genomic_DNA"/>
</dbReference>
<protein>
    <submittedName>
        <fullName evidence="2">Uncharacterized protein</fullName>
    </submittedName>
</protein>
<reference evidence="2" key="1">
    <citation type="submission" date="2022-01" db="EMBL/GenBank/DDBJ databases">
        <title>Genome Sequence Resource for Two Populations of Ditylenchus destructor, the Migratory Endoparasitic Phytonematode.</title>
        <authorList>
            <person name="Zhang H."/>
            <person name="Lin R."/>
            <person name="Xie B."/>
        </authorList>
    </citation>
    <scope>NUCLEOTIDE SEQUENCE</scope>
    <source>
        <strain evidence="2">BazhouSP</strain>
    </source>
</reference>
<feature type="region of interest" description="Disordered" evidence="1">
    <location>
        <begin position="217"/>
        <end position="249"/>
    </location>
</feature>
<name>A0AAD4QY06_9BILA</name>
<evidence type="ECO:0000256" key="1">
    <source>
        <dbReference type="SAM" id="MobiDB-lite"/>
    </source>
</evidence>
<organism evidence="2 3">
    <name type="scientific">Ditylenchus destructor</name>
    <dbReference type="NCBI Taxonomy" id="166010"/>
    <lineage>
        <taxon>Eukaryota</taxon>
        <taxon>Metazoa</taxon>
        <taxon>Ecdysozoa</taxon>
        <taxon>Nematoda</taxon>
        <taxon>Chromadorea</taxon>
        <taxon>Rhabditida</taxon>
        <taxon>Tylenchina</taxon>
        <taxon>Tylenchomorpha</taxon>
        <taxon>Sphaerularioidea</taxon>
        <taxon>Anguinidae</taxon>
        <taxon>Anguininae</taxon>
        <taxon>Ditylenchus</taxon>
    </lineage>
</organism>
<dbReference type="AlphaFoldDB" id="A0AAD4QY06"/>
<gene>
    <name evidence="2" type="ORF">DdX_11563</name>
</gene>
<feature type="region of interest" description="Disordered" evidence="1">
    <location>
        <begin position="113"/>
        <end position="152"/>
    </location>
</feature>